<dbReference type="Pfam" id="PF13193">
    <property type="entry name" value="AMP-binding_C"/>
    <property type="match status" value="1"/>
</dbReference>
<dbReference type="AlphaFoldDB" id="A0AAD7GEI3"/>
<keyword evidence="6" id="KW-1185">Reference proteome</keyword>
<feature type="domain" description="AMP-binding enzyme C-terminal" evidence="4">
    <location>
        <begin position="484"/>
        <end position="569"/>
    </location>
</feature>
<dbReference type="Proteomes" id="UP001221757">
    <property type="component" value="Unassembled WGS sequence"/>
</dbReference>
<dbReference type="PROSITE" id="PS00455">
    <property type="entry name" value="AMP_BINDING"/>
    <property type="match status" value="1"/>
</dbReference>
<accession>A0AAD7GEI3</accession>
<comment type="similarity">
    <text evidence="1">Belongs to the ATP-dependent AMP-binding enzyme family.</text>
</comment>
<dbReference type="GO" id="GO:0016405">
    <property type="term" value="F:CoA-ligase activity"/>
    <property type="evidence" value="ECO:0007669"/>
    <property type="project" value="TreeGrafter"/>
</dbReference>
<evidence type="ECO:0000313" key="6">
    <source>
        <dbReference type="Proteomes" id="UP001221757"/>
    </source>
</evidence>
<dbReference type="SUPFAM" id="SSF56801">
    <property type="entry name" value="Acetyl-CoA synthetase-like"/>
    <property type="match status" value="1"/>
</dbReference>
<proteinExistence type="inferred from homology"/>
<protein>
    <submittedName>
        <fullName evidence="5">AMP binding protein</fullName>
    </submittedName>
</protein>
<dbReference type="InterPro" id="IPR042099">
    <property type="entry name" value="ANL_N_sf"/>
</dbReference>
<feature type="domain" description="AMP-dependent synthetase/ligase" evidence="3">
    <location>
        <begin position="44"/>
        <end position="433"/>
    </location>
</feature>
<comment type="caution">
    <text evidence="5">The sequence shown here is derived from an EMBL/GenBank/DDBJ whole genome shotgun (WGS) entry which is preliminary data.</text>
</comment>
<name>A0AAD7GEI3_MYCRO</name>
<dbReference type="InterPro" id="IPR020845">
    <property type="entry name" value="AMP-binding_CS"/>
</dbReference>
<evidence type="ECO:0000313" key="5">
    <source>
        <dbReference type="EMBL" id="KAJ7690754.1"/>
    </source>
</evidence>
<dbReference type="Pfam" id="PF00501">
    <property type="entry name" value="AMP-binding"/>
    <property type="match status" value="1"/>
</dbReference>
<dbReference type="EMBL" id="JARKIE010000063">
    <property type="protein sequence ID" value="KAJ7690754.1"/>
    <property type="molecule type" value="Genomic_DNA"/>
</dbReference>
<dbReference type="InterPro" id="IPR000873">
    <property type="entry name" value="AMP-dep_synth/lig_dom"/>
</dbReference>
<sequence length="596" mass="64568">MPSCIYTSPVPDYPILTTSIFTRLFASRASSGDSDVGGFPGSLKAFVDAKSGASLTRAQLRHLCLSFAYGLQHHPNTAPFANRRDTVLIYSPNSLAWPVVLFGSVAAGLRCALANSAYTSDELAHQYSDSGAKLILTSQDGLDVVQAMFAKSGIAKADAERRIIILGDDLRWADGPSAPSSPTAAGLVKMEDLLNKGNLSEEEKFEGPFANETVYLCYSSGTTGKPKGVETTHQNMTTLLDIVGAVFPALKADVDIMLGILPFSHIYGVAKLVHFPFTSGCPVVIQPRFDPVQFCAVIEKYKATISLVVPPVLVVLARHPAVDQYDLSSMEILFSGAAPLGHSLVKSVKDRLLTKRGGRGTLKITQGYGLTETSPTTHLLPVADADRKMGSIGILLPNLEARLVDDDDGKIDAAEGQPGELWVRGKTVMKGYLNNPTATKNAITPDGWFKTGDVAIRDQDGYYYIVDRRKELIKYKGFQVPPAELENILLTHPDIADAAVIGLESVKEATELPRAYIVHANPEKVKTTQAKIEFANKVVKWMETQVARHKFLRGGVGVIDVVPKSAAGKILRRELRELAKQQAERGELGTEVKARL</sequence>
<gene>
    <name evidence="5" type="ORF">B0H17DRAFT_1064690</name>
</gene>
<reference evidence="5" key="1">
    <citation type="submission" date="2023-03" db="EMBL/GenBank/DDBJ databases">
        <title>Massive genome expansion in bonnet fungi (Mycena s.s.) driven by repeated elements and novel gene families across ecological guilds.</title>
        <authorList>
            <consortium name="Lawrence Berkeley National Laboratory"/>
            <person name="Harder C.B."/>
            <person name="Miyauchi S."/>
            <person name="Viragh M."/>
            <person name="Kuo A."/>
            <person name="Thoen E."/>
            <person name="Andreopoulos B."/>
            <person name="Lu D."/>
            <person name="Skrede I."/>
            <person name="Drula E."/>
            <person name="Henrissat B."/>
            <person name="Morin E."/>
            <person name="Kohler A."/>
            <person name="Barry K."/>
            <person name="LaButti K."/>
            <person name="Morin E."/>
            <person name="Salamov A."/>
            <person name="Lipzen A."/>
            <person name="Mereny Z."/>
            <person name="Hegedus B."/>
            <person name="Baldrian P."/>
            <person name="Stursova M."/>
            <person name="Weitz H."/>
            <person name="Taylor A."/>
            <person name="Grigoriev I.V."/>
            <person name="Nagy L.G."/>
            <person name="Martin F."/>
            <person name="Kauserud H."/>
        </authorList>
    </citation>
    <scope>NUCLEOTIDE SEQUENCE</scope>
    <source>
        <strain evidence="5">CBHHK067</strain>
    </source>
</reference>
<keyword evidence="2" id="KW-0436">Ligase</keyword>
<dbReference type="CDD" id="cd05911">
    <property type="entry name" value="Firefly_Luc_like"/>
    <property type="match status" value="1"/>
</dbReference>
<dbReference type="Gene3D" id="3.30.300.30">
    <property type="match status" value="1"/>
</dbReference>
<dbReference type="InterPro" id="IPR025110">
    <property type="entry name" value="AMP-bd_C"/>
</dbReference>
<evidence type="ECO:0000259" key="3">
    <source>
        <dbReference type="Pfam" id="PF00501"/>
    </source>
</evidence>
<organism evidence="5 6">
    <name type="scientific">Mycena rosella</name>
    <name type="common">Pink bonnet</name>
    <name type="synonym">Agaricus rosellus</name>
    <dbReference type="NCBI Taxonomy" id="1033263"/>
    <lineage>
        <taxon>Eukaryota</taxon>
        <taxon>Fungi</taxon>
        <taxon>Dikarya</taxon>
        <taxon>Basidiomycota</taxon>
        <taxon>Agaricomycotina</taxon>
        <taxon>Agaricomycetes</taxon>
        <taxon>Agaricomycetidae</taxon>
        <taxon>Agaricales</taxon>
        <taxon>Marasmiineae</taxon>
        <taxon>Mycenaceae</taxon>
        <taxon>Mycena</taxon>
    </lineage>
</organism>
<evidence type="ECO:0000256" key="2">
    <source>
        <dbReference type="ARBA" id="ARBA00022598"/>
    </source>
</evidence>
<dbReference type="InterPro" id="IPR045851">
    <property type="entry name" value="AMP-bd_C_sf"/>
</dbReference>
<dbReference type="Gene3D" id="3.40.50.12780">
    <property type="entry name" value="N-terminal domain of ligase-like"/>
    <property type="match status" value="1"/>
</dbReference>
<evidence type="ECO:0000259" key="4">
    <source>
        <dbReference type="Pfam" id="PF13193"/>
    </source>
</evidence>
<dbReference type="PANTHER" id="PTHR24096:SF149">
    <property type="entry name" value="AMP-BINDING DOMAIN-CONTAINING PROTEIN-RELATED"/>
    <property type="match status" value="1"/>
</dbReference>
<dbReference type="PANTHER" id="PTHR24096">
    <property type="entry name" value="LONG-CHAIN-FATTY-ACID--COA LIGASE"/>
    <property type="match status" value="1"/>
</dbReference>
<evidence type="ECO:0000256" key="1">
    <source>
        <dbReference type="ARBA" id="ARBA00006432"/>
    </source>
</evidence>